<organism evidence="2 3">
    <name type="scientific">Pisolithus tinctorius Marx 270</name>
    <dbReference type="NCBI Taxonomy" id="870435"/>
    <lineage>
        <taxon>Eukaryota</taxon>
        <taxon>Fungi</taxon>
        <taxon>Dikarya</taxon>
        <taxon>Basidiomycota</taxon>
        <taxon>Agaricomycotina</taxon>
        <taxon>Agaricomycetes</taxon>
        <taxon>Agaricomycetidae</taxon>
        <taxon>Boletales</taxon>
        <taxon>Sclerodermatineae</taxon>
        <taxon>Pisolithaceae</taxon>
        <taxon>Pisolithus</taxon>
    </lineage>
</organism>
<reference evidence="3" key="2">
    <citation type="submission" date="2015-01" db="EMBL/GenBank/DDBJ databases">
        <title>Evolutionary Origins and Diversification of the Mycorrhizal Mutualists.</title>
        <authorList>
            <consortium name="DOE Joint Genome Institute"/>
            <consortium name="Mycorrhizal Genomics Consortium"/>
            <person name="Kohler A."/>
            <person name="Kuo A."/>
            <person name="Nagy L.G."/>
            <person name="Floudas D."/>
            <person name="Copeland A."/>
            <person name="Barry K.W."/>
            <person name="Cichocki N."/>
            <person name="Veneault-Fourrey C."/>
            <person name="LaButti K."/>
            <person name="Lindquist E.A."/>
            <person name="Lipzen A."/>
            <person name="Lundell T."/>
            <person name="Morin E."/>
            <person name="Murat C."/>
            <person name="Riley R."/>
            <person name="Ohm R."/>
            <person name="Sun H."/>
            <person name="Tunlid A."/>
            <person name="Henrissat B."/>
            <person name="Grigoriev I.V."/>
            <person name="Hibbett D.S."/>
            <person name="Martin F."/>
        </authorList>
    </citation>
    <scope>NUCLEOTIDE SEQUENCE [LARGE SCALE GENOMIC DNA]</scope>
    <source>
        <strain evidence="3">Marx 270</strain>
    </source>
</reference>
<dbReference type="STRING" id="870435.A0A0C3J2T9"/>
<dbReference type="FunCoup" id="A0A0C3J2T9">
    <property type="interactions" value="140"/>
</dbReference>
<dbReference type="AlphaFoldDB" id="A0A0C3J2T9"/>
<dbReference type="EMBL" id="KN831976">
    <property type="protein sequence ID" value="KIO03353.1"/>
    <property type="molecule type" value="Genomic_DNA"/>
</dbReference>
<accession>A0A0C3J2T9</accession>
<reference evidence="2 3" key="1">
    <citation type="submission" date="2014-04" db="EMBL/GenBank/DDBJ databases">
        <authorList>
            <consortium name="DOE Joint Genome Institute"/>
            <person name="Kuo A."/>
            <person name="Kohler A."/>
            <person name="Costa M.D."/>
            <person name="Nagy L.G."/>
            <person name="Floudas D."/>
            <person name="Copeland A."/>
            <person name="Barry K.W."/>
            <person name="Cichocki N."/>
            <person name="Veneault-Fourrey C."/>
            <person name="LaButti K."/>
            <person name="Lindquist E.A."/>
            <person name="Lipzen A."/>
            <person name="Lundell T."/>
            <person name="Morin E."/>
            <person name="Murat C."/>
            <person name="Sun H."/>
            <person name="Tunlid A."/>
            <person name="Henrissat B."/>
            <person name="Grigoriev I.V."/>
            <person name="Hibbett D.S."/>
            <person name="Martin F."/>
            <person name="Nordberg H.P."/>
            <person name="Cantor M.N."/>
            <person name="Hua S.X."/>
        </authorList>
    </citation>
    <scope>NUCLEOTIDE SEQUENCE [LARGE SCALE GENOMIC DNA]</scope>
    <source>
        <strain evidence="2 3">Marx 270</strain>
    </source>
</reference>
<protein>
    <submittedName>
        <fullName evidence="2">Uncharacterized protein</fullName>
    </submittedName>
</protein>
<dbReference type="InParanoid" id="A0A0C3J2T9"/>
<evidence type="ECO:0000313" key="3">
    <source>
        <dbReference type="Proteomes" id="UP000054217"/>
    </source>
</evidence>
<evidence type="ECO:0000256" key="1">
    <source>
        <dbReference type="SAM" id="MobiDB-lite"/>
    </source>
</evidence>
<feature type="compositionally biased region" description="Polar residues" evidence="1">
    <location>
        <begin position="48"/>
        <end position="67"/>
    </location>
</feature>
<feature type="region of interest" description="Disordered" evidence="1">
    <location>
        <begin position="30"/>
        <end position="74"/>
    </location>
</feature>
<dbReference type="Proteomes" id="UP000054217">
    <property type="component" value="Unassembled WGS sequence"/>
</dbReference>
<keyword evidence="3" id="KW-1185">Reference proteome</keyword>
<name>A0A0C3J2T9_PISTI</name>
<evidence type="ECO:0000313" key="2">
    <source>
        <dbReference type="EMBL" id="KIO03353.1"/>
    </source>
</evidence>
<gene>
    <name evidence="2" type="ORF">M404DRAFT_617900</name>
</gene>
<sequence>MLAARWPKNTVRPHSLYRAASARAVVVVRPRLRPADRIRSTAPKATPEQPNTDTAKLSTTSPSTSKQSDADPPEPRLLIAFTCTVEKCNHRSAHSFTKRAYLAAS</sequence>
<dbReference type="HOGENOM" id="CLU_177183_0_0_1"/>
<dbReference type="OrthoDB" id="10493836at2759"/>
<proteinExistence type="predicted"/>